<protein>
    <submittedName>
        <fullName evidence="3">Type 4a pilus biogenesis protein PilO</fullName>
    </submittedName>
</protein>
<organism evidence="3 4">
    <name type="scientific">Clostridium gallinarum</name>
    <dbReference type="NCBI Taxonomy" id="2762246"/>
    <lineage>
        <taxon>Bacteria</taxon>
        <taxon>Bacillati</taxon>
        <taxon>Bacillota</taxon>
        <taxon>Clostridia</taxon>
        <taxon>Eubacteriales</taxon>
        <taxon>Clostridiaceae</taxon>
        <taxon>Clostridium</taxon>
    </lineage>
</organism>
<name>A0ABR8Q6U0_9CLOT</name>
<feature type="coiled-coil region" evidence="1">
    <location>
        <begin position="67"/>
        <end position="94"/>
    </location>
</feature>
<gene>
    <name evidence="3" type="primary">pilO</name>
    <name evidence="3" type="ORF">H9660_12665</name>
</gene>
<keyword evidence="2" id="KW-1133">Transmembrane helix</keyword>
<dbReference type="InterPro" id="IPR007445">
    <property type="entry name" value="PilO"/>
</dbReference>
<evidence type="ECO:0000256" key="2">
    <source>
        <dbReference type="SAM" id="Phobius"/>
    </source>
</evidence>
<sequence>MELENKKQNSIVSYFKNLSQKDKIILSSTIVIAAIVLGLRFVIVPQIENYSSNLNTLELKKAEEAKIKVIPRQNEILEEKNEELKKQYDIALEEISKTPAVAKIIYDLKELIISNNIEIKSINFSSSDVAEEDIKSNDDVKTDENGMVTEIERGIDTVKEEEEEKNEVNEEDKVKKQIINMSIAGKYEDIIEFIKAIEGYSRISDVSNISFSQSEGNILIATLTANFYNLSYKESENYDFNNGTYGKENSFN</sequence>
<proteinExistence type="predicted"/>
<feature type="transmembrane region" description="Helical" evidence="2">
    <location>
        <begin position="24"/>
        <end position="43"/>
    </location>
</feature>
<keyword evidence="2" id="KW-0472">Membrane</keyword>
<keyword evidence="1" id="KW-0175">Coiled coil</keyword>
<dbReference type="Pfam" id="PF04350">
    <property type="entry name" value="PilO"/>
    <property type="match status" value="1"/>
</dbReference>
<dbReference type="RefSeq" id="WP_191750749.1">
    <property type="nucleotide sequence ID" value="NZ_JACSQZ010000054.1"/>
</dbReference>
<comment type="caution">
    <text evidence="3">The sequence shown here is derived from an EMBL/GenBank/DDBJ whole genome shotgun (WGS) entry which is preliminary data.</text>
</comment>
<dbReference type="Proteomes" id="UP000640335">
    <property type="component" value="Unassembled WGS sequence"/>
</dbReference>
<dbReference type="InterPro" id="IPR014717">
    <property type="entry name" value="Transl_elong_EF1B/ribsomal_bS6"/>
</dbReference>
<evidence type="ECO:0000313" key="4">
    <source>
        <dbReference type="Proteomes" id="UP000640335"/>
    </source>
</evidence>
<keyword evidence="4" id="KW-1185">Reference proteome</keyword>
<accession>A0ABR8Q6U0</accession>
<keyword evidence="2" id="KW-0812">Transmembrane</keyword>
<reference evidence="3 4" key="1">
    <citation type="submission" date="2020-08" db="EMBL/GenBank/DDBJ databases">
        <title>A Genomic Blueprint of the Chicken Gut Microbiome.</title>
        <authorList>
            <person name="Gilroy R."/>
            <person name="Ravi A."/>
            <person name="Getino M."/>
            <person name="Pursley I."/>
            <person name="Horton D.L."/>
            <person name="Alikhan N.-F."/>
            <person name="Baker D."/>
            <person name="Gharbi K."/>
            <person name="Hall N."/>
            <person name="Watson M."/>
            <person name="Adriaenssens E.M."/>
            <person name="Foster-Nyarko E."/>
            <person name="Jarju S."/>
            <person name="Secka A."/>
            <person name="Antonio M."/>
            <person name="Oren A."/>
            <person name="Chaudhuri R."/>
            <person name="La Ragione R.M."/>
            <person name="Hildebrand F."/>
            <person name="Pallen M.J."/>
        </authorList>
    </citation>
    <scope>NUCLEOTIDE SEQUENCE [LARGE SCALE GENOMIC DNA]</scope>
    <source>
        <strain evidence="3 4">Sa3CUN1</strain>
    </source>
</reference>
<dbReference type="EMBL" id="JACSQZ010000054">
    <property type="protein sequence ID" value="MBD7915999.1"/>
    <property type="molecule type" value="Genomic_DNA"/>
</dbReference>
<evidence type="ECO:0000313" key="3">
    <source>
        <dbReference type="EMBL" id="MBD7915999.1"/>
    </source>
</evidence>
<dbReference type="Gene3D" id="3.30.70.60">
    <property type="match status" value="1"/>
</dbReference>
<evidence type="ECO:0000256" key="1">
    <source>
        <dbReference type="SAM" id="Coils"/>
    </source>
</evidence>